<keyword evidence="6" id="KW-1185">Reference proteome</keyword>
<dbReference type="Proteomes" id="UP001152797">
    <property type="component" value="Unassembled WGS sequence"/>
</dbReference>
<organism evidence="3">
    <name type="scientific">Cladocopium goreaui</name>
    <dbReference type="NCBI Taxonomy" id="2562237"/>
    <lineage>
        <taxon>Eukaryota</taxon>
        <taxon>Sar</taxon>
        <taxon>Alveolata</taxon>
        <taxon>Dinophyceae</taxon>
        <taxon>Suessiales</taxon>
        <taxon>Symbiodiniaceae</taxon>
        <taxon>Cladocopium</taxon>
    </lineage>
</organism>
<feature type="compositionally biased region" description="Basic and acidic residues" evidence="2">
    <location>
        <begin position="23"/>
        <end position="36"/>
    </location>
</feature>
<dbReference type="EMBL" id="CAMXCT030001227">
    <property type="protein sequence ID" value="CAL4775375.1"/>
    <property type="molecule type" value="Genomic_DNA"/>
</dbReference>
<evidence type="ECO:0000256" key="1">
    <source>
        <dbReference type="ARBA" id="ARBA00022737"/>
    </source>
</evidence>
<reference evidence="4" key="2">
    <citation type="submission" date="2024-04" db="EMBL/GenBank/DDBJ databases">
        <authorList>
            <person name="Chen Y."/>
            <person name="Shah S."/>
            <person name="Dougan E. K."/>
            <person name="Thang M."/>
            <person name="Chan C."/>
        </authorList>
    </citation>
    <scope>NUCLEOTIDE SEQUENCE [LARGE SCALE GENOMIC DNA]</scope>
</reference>
<dbReference type="PANTHER" id="PTHR47447:SF17">
    <property type="entry name" value="OS12G0638900 PROTEIN"/>
    <property type="match status" value="1"/>
</dbReference>
<dbReference type="AlphaFoldDB" id="A0A9P1CBH4"/>
<sequence>MGDLRAAPEEPAAEAQSKAPKVQSEREGVQLKDSKTKSRVRLVECGPLVGAQTRPSGRAGTHLQWASTPTGQRVRVFSTTAIAPNRQRDKSRVENNVGLAEFGDAWTEFYSSVDGLPVARGYDRIVYGDHGPYVEFSGHQLCWSTFPVFVEKPEMSFFDEYYTVEGSTMLYAQKRTVVNKPNPPSGPWSAQNNRPEGYANYLIGKFYLACEPNVITVNRPYSKKKRRGKAKEGQEAGEVPETDIVEDECQWWDGQEESAWTQETQETQECQEPWPQDVSWTQEGQVQWQQQEEVQWMQEGWREQEGPWTGADGAEWWSAWPTAETAEANGCLGAIPDWQLQQYGQYGYYAESQQETYAGSSYVASDGDASSVFAGPSPSDFDHHSFDYHKVSHELMMTRKSLEDALPAVIEQSHFRYWTHWLSVTVTVGSLLVVDLMFLEEKCSRTDVANICNAFKALTCGCGSQRWRTLLCALTVLSHGTMPKLASLLRAVGHEQRWWEALELLKHLWHRKDRDQGLRAVASLCQRASAWQQALALCGWHSSEHSSIVATSWASGSRWEEALCVLADAETAAAAVQATSRAACIEAAVHLLRRLPSDPKLSTSLVAACGKVFEWRSALQVFGHLQENDVADVIAYNATMTACGNAHQWTQVLQLFEELTATFTDSKWEAEETRGNLRAFTAAMDACKFAKKWALALLLFEQISEQVVPDLPAFGAVIANCAVAGRWMQVLCLLESMGKLKIEVDVAHQTALIDAMAKKSEWSRAVATLNRIVLDGGQHFHDFTGPAVESCQAATQWEVALHLWQMFPSIAAGHCLLLALHQAGKSSKSGRVLEHIRSHSTPVHLMTMMRTAEQYLHSETAMKVEEAAHKSLFEKADGVYEAMDVAVCSTMIKSGCTVLERGLLRRVLYPLVLALEGRLKHDIQSSEATAGLGTLQTRYISERFRWSWSP</sequence>
<feature type="region of interest" description="Disordered" evidence="2">
    <location>
        <begin position="1"/>
        <end position="36"/>
    </location>
</feature>
<keyword evidence="1" id="KW-0677">Repeat</keyword>
<dbReference type="PANTHER" id="PTHR47447">
    <property type="entry name" value="OS03G0856100 PROTEIN"/>
    <property type="match status" value="1"/>
</dbReference>
<dbReference type="Gene3D" id="1.25.40.10">
    <property type="entry name" value="Tetratricopeptide repeat domain"/>
    <property type="match status" value="2"/>
</dbReference>
<gene>
    <name evidence="3" type="ORF">C1SCF055_LOCUS15290</name>
</gene>
<proteinExistence type="predicted"/>
<evidence type="ECO:0000313" key="3">
    <source>
        <dbReference type="EMBL" id="CAI3988063.1"/>
    </source>
</evidence>
<evidence type="ECO:0000256" key="2">
    <source>
        <dbReference type="SAM" id="MobiDB-lite"/>
    </source>
</evidence>
<name>A0A9P1CBH4_9DINO</name>
<dbReference type="EMBL" id="CAMXCT010001227">
    <property type="protein sequence ID" value="CAI3988063.1"/>
    <property type="molecule type" value="Genomic_DNA"/>
</dbReference>
<comment type="caution">
    <text evidence="3">The sequence shown here is derived from an EMBL/GenBank/DDBJ whole genome shotgun (WGS) entry which is preliminary data.</text>
</comment>
<dbReference type="EMBL" id="CAMXCT020001227">
    <property type="protein sequence ID" value="CAL1141438.1"/>
    <property type="molecule type" value="Genomic_DNA"/>
</dbReference>
<evidence type="ECO:0000313" key="4">
    <source>
        <dbReference type="EMBL" id="CAL1141438.1"/>
    </source>
</evidence>
<evidence type="ECO:0000313" key="5">
    <source>
        <dbReference type="EMBL" id="CAL4775375.1"/>
    </source>
</evidence>
<evidence type="ECO:0000313" key="6">
    <source>
        <dbReference type="Proteomes" id="UP001152797"/>
    </source>
</evidence>
<dbReference type="InterPro" id="IPR011990">
    <property type="entry name" value="TPR-like_helical_dom_sf"/>
</dbReference>
<reference evidence="3" key="1">
    <citation type="submission" date="2022-10" db="EMBL/GenBank/DDBJ databases">
        <authorList>
            <person name="Chen Y."/>
            <person name="Dougan E. K."/>
            <person name="Chan C."/>
            <person name="Rhodes N."/>
            <person name="Thang M."/>
        </authorList>
    </citation>
    <scope>NUCLEOTIDE SEQUENCE</scope>
</reference>
<accession>A0A9P1CBH4</accession>
<protein>
    <submittedName>
        <fullName evidence="5">Polyphosphoinositide phosphatase</fullName>
    </submittedName>
</protein>
<dbReference type="OrthoDB" id="405996at2759"/>